<dbReference type="AlphaFoldDB" id="A0A3E1EXP9"/>
<feature type="transmembrane region" description="Helical" evidence="1">
    <location>
        <begin position="20"/>
        <end position="45"/>
    </location>
</feature>
<keyword evidence="3" id="KW-1185">Reference proteome</keyword>
<evidence type="ECO:0000256" key="1">
    <source>
        <dbReference type="SAM" id="Phobius"/>
    </source>
</evidence>
<sequence>MNTLKYNLYFLESQFIGYPMVIKITILLITILSIIYLISLLRIFLIARTQKIDKMREETIKKRYENTLQKILFTKENISITEVRNKLGIKNRQLKEWEKSKITHLIIDLIKQNQKIELKTEQ</sequence>
<name>A0A3E1EXP9_9FLAO</name>
<comment type="caution">
    <text evidence="2">The sequence shown here is derived from an EMBL/GenBank/DDBJ whole genome shotgun (WGS) entry which is preliminary data.</text>
</comment>
<dbReference type="OrthoDB" id="1448245at2"/>
<evidence type="ECO:0000313" key="3">
    <source>
        <dbReference type="Proteomes" id="UP000257127"/>
    </source>
</evidence>
<keyword evidence="1" id="KW-1133">Transmembrane helix</keyword>
<dbReference type="Proteomes" id="UP000257127">
    <property type="component" value="Unassembled WGS sequence"/>
</dbReference>
<gene>
    <name evidence="2" type="ORF">DXU93_07875</name>
</gene>
<protein>
    <submittedName>
        <fullName evidence="2">Uncharacterized protein</fullName>
    </submittedName>
</protein>
<accession>A0A3E1EXP9</accession>
<keyword evidence="1" id="KW-0472">Membrane</keyword>
<reference evidence="2 3" key="1">
    <citation type="submission" date="2018-08" db="EMBL/GenBank/DDBJ databases">
        <title>The draft genome squence of Brumimicrobium sp. N62.</title>
        <authorList>
            <person name="Du Z.-J."/>
            <person name="Luo H.-R."/>
        </authorList>
    </citation>
    <scope>NUCLEOTIDE SEQUENCE [LARGE SCALE GENOMIC DNA]</scope>
    <source>
        <strain evidence="2 3">N62</strain>
    </source>
</reference>
<evidence type="ECO:0000313" key="2">
    <source>
        <dbReference type="EMBL" id="RFC54336.1"/>
    </source>
</evidence>
<keyword evidence="1" id="KW-0812">Transmembrane</keyword>
<organism evidence="2 3">
    <name type="scientific">Brumimicrobium aurantiacum</name>
    <dbReference type="NCBI Taxonomy" id="1737063"/>
    <lineage>
        <taxon>Bacteria</taxon>
        <taxon>Pseudomonadati</taxon>
        <taxon>Bacteroidota</taxon>
        <taxon>Flavobacteriia</taxon>
        <taxon>Flavobacteriales</taxon>
        <taxon>Crocinitomicaceae</taxon>
        <taxon>Brumimicrobium</taxon>
    </lineage>
</organism>
<dbReference type="EMBL" id="QURB01000004">
    <property type="protein sequence ID" value="RFC54336.1"/>
    <property type="molecule type" value="Genomic_DNA"/>
</dbReference>
<dbReference type="RefSeq" id="WP_116880737.1">
    <property type="nucleotide sequence ID" value="NZ_QURB01000004.1"/>
</dbReference>
<proteinExistence type="predicted"/>